<evidence type="ECO:0000256" key="2">
    <source>
        <dbReference type="ARBA" id="ARBA00022801"/>
    </source>
</evidence>
<evidence type="ECO:0000256" key="1">
    <source>
        <dbReference type="ARBA" id="ARBA00001968"/>
    </source>
</evidence>
<reference evidence="5 6" key="1">
    <citation type="submission" date="2013-10" db="EMBL/GenBank/DDBJ databases">
        <title>Salinisphaera japonica YTM-1 Genome Sequencing.</title>
        <authorList>
            <person name="Lai Q."/>
            <person name="Li C."/>
            <person name="Shao Z."/>
        </authorList>
    </citation>
    <scope>NUCLEOTIDE SEQUENCE [LARGE SCALE GENOMIC DNA]</scope>
    <source>
        <strain evidence="5 6">YTM-1</strain>
    </source>
</reference>
<sequence length="202" mass="20809">MINTPIVLASASPQRARLLEQLGLSFTAVPADIDETPHPDEDSVALAERLARGKACAIAPDYPQACVIGSDTVVAHGDEAFGKPRDLADAQRMLGALSGTTHRVITGLAVIAPGVPIHVSSVISQVTLARLEPATIAAYWATGEPQGAAGAYAIQGQAGQFVVHLAGSFSAVMGLPVYETAARLREIGLDPLGRAGIDGVAR</sequence>
<comment type="caution">
    <text evidence="4">Lacks conserved residue(s) required for the propagation of feature annotation.</text>
</comment>
<evidence type="ECO:0000256" key="3">
    <source>
        <dbReference type="ARBA" id="ARBA00023080"/>
    </source>
</evidence>
<keyword evidence="2 4" id="KW-0378">Hydrolase</keyword>
<dbReference type="GO" id="GO:0047429">
    <property type="term" value="F:nucleoside triphosphate diphosphatase activity"/>
    <property type="evidence" value="ECO:0007669"/>
    <property type="project" value="UniProtKB-EC"/>
</dbReference>
<dbReference type="InParanoid" id="A0A423PW02"/>
<comment type="similarity">
    <text evidence="4">Belongs to the Maf family.</text>
</comment>
<dbReference type="GO" id="GO:0009117">
    <property type="term" value="P:nucleotide metabolic process"/>
    <property type="evidence" value="ECO:0007669"/>
    <property type="project" value="UniProtKB-KW"/>
</dbReference>
<dbReference type="PANTHER" id="PTHR43213">
    <property type="entry name" value="BIFUNCTIONAL DTTP/UTP PYROPHOSPHATASE/METHYLTRANSFERASE PROTEIN-RELATED"/>
    <property type="match status" value="1"/>
</dbReference>
<dbReference type="HAMAP" id="MF_00528">
    <property type="entry name" value="Maf"/>
    <property type="match status" value="1"/>
</dbReference>
<dbReference type="InterPro" id="IPR003697">
    <property type="entry name" value="Maf-like"/>
</dbReference>
<accession>A0A423PW02</accession>
<dbReference type="Gene3D" id="3.90.950.10">
    <property type="match status" value="1"/>
</dbReference>
<keyword evidence="3 4" id="KW-0546">Nucleotide metabolism</keyword>
<protein>
    <recommendedName>
        <fullName evidence="4">Nucleoside triphosphate pyrophosphatase</fullName>
        <ecNumber evidence="4">3.6.1.9</ecNumber>
    </recommendedName>
    <alternativeName>
        <fullName evidence="4">Nucleotide pyrophosphatase</fullName>
        <shortName evidence="4">Nucleotide PPase</shortName>
    </alternativeName>
</protein>
<comment type="caution">
    <text evidence="5">The sequence shown here is derived from an EMBL/GenBank/DDBJ whole genome shotgun (WGS) entry which is preliminary data.</text>
</comment>
<dbReference type="Proteomes" id="UP000285310">
    <property type="component" value="Unassembled WGS sequence"/>
</dbReference>
<dbReference type="AlphaFoldDB" id="A0A423PW02"/>
<comment type="function">
    <text evidence="4">Nucleoside triphosphate pyrophosphatase. May have a dual role in cell division arrest and in preventing the incorporation of modified nucleotides into cellular nucleic acids.</text>
</comment>
<keyword evidence="6" id="KW-1185">Reference proteome</keyword>
<proteinExistence type="inferred from homology"/>
<gene>
    <name evidence="5" type="ORF">SAJA_05835</name>
</gene>
<comment type="subcellular location">
    <subcellularLocation>
        <location evidence="4">Cytoplasm</location>
    </subcellularLocation>
</comment>
<dbReference type="GO" id="GO:0005737">
    <property type="term" value="C:cytoplasm"/>
    <property type="evidence" value="ECO:0007669"/>
    <property type="project" value="UniProtKB-SubCell"/>
</dbReference>
<evidence type="ECO:0000313" key="5">
    <source>
        <dbReference type="EMBL" id="ROO29787.1"/>
    </source>
</evidence>
<evidence type="ECO:0000256" key="4">
    <source>
        <dbReference type="HAMAP-Rule" id="MF_00528"/>
    </source>
</evidence>
<keyword evidence="4" id="KW-0963">Cytoplasm</keyword>
<comment type="cofactor">
    <cofactor evidence="1 4">
        <name>a divalent metal cation</name>
        <dbReference type="ChEBI" id="CHEBI:60240"/>
    </cofactor>
</comment>
<organism evidence="5 6">
    <name type="scientific">Salinisphaera japonica YTM-1</name>
    <dbReference type="NCBI Taxonomy" id="1209778"/>
    <lineage>
        <taxon>Bacteria</taxon>
        <taxon>Pseudomonadati</taxon>
        <taxon>Pseudomonadota</taxon>
        <taxon>Gammaproteobacteria</taxon>
        <taxon>Salinisphaerales</taxon>
        <taxon>Salinisphaeraceae</taxon>
        <taxon>Salinisphaera</taxon>
    </lineage>
</organism>
<dbReference type="PIRSF" id="PIRSF006305">
    <property type="entry name" value="Maf"/>
    <property type="match status" value="1"/>
</dbReference>
<feature type="active site" description="Proton acceptor" evidence="4">
    <location>
        <position position="71"/>
    </location>
</feature>
<dbReference type="FunCoup" id="A0A423PW02">
    <property type="interactions" value="364"/>
</dbReference>
<evidence type="ECO:0000313" key="6">
    <source>
        <dbReference type="Proteomes" id="UP000285310"/>
    </source>
</evidence>
<dbReference type="EMBL" id="AYKG01000013">
    <property type="protein sequence ID" value="ROO29787.1"/>
    <property type="molecule type" value="Genomic_DNA"/>
</dbReference>
<dbReference type="RefSeq" id="WP_245963237.1">
    <property type="nucleotide sequence ID" value="NZ_AYKG01000013.1"/>
</dbReference>
<dbReference type="InterPro" id="IPR029001">
    <property type="entry name" value="ITPase-like_fam"/>
</dbReference>
<comment type="catalytic activity">
    <reaction evidence="4">
        <text>a ribonucleoside 5'-triphosphate + H2O = a ribonucleoside 5'-phosphate + diphosphate + H(+)</text>
        <dbReference type="Rhea" id="RHEA:23996"/>
        <dbReference type="ChEBI" id="CHEBI:15377"/>
        <dbReference type="ChEBI" id="CHEBI:15378"/>
        <dbReference type="ChEBI" id="CHEBI:33019"/>
        <dbReference type="ChEBI" id="CHEBI:58043"/>
        <dbReference type="ChEBI" id="CHEBI:61557"/>
        <dbReference type="EC" id="3.6.1.9"/>
    </reaction>
</comment>
<dbReference type="SUPFAM" id="SSF52972">
    <property type="entry name" value="ITPase-like"/>
    <property type="match status" value="1"/>
</dbReference>
<dbReference type="Pfam" id="PF02545">
    <property type="entry name" value="Maf"/>
    <property type="match status" value="1"/>
</dbReference>
<dbReference type="EC" id="3.6.1.9" evidence="4"/>
<comment type="catalytic activity">
    <reaction evidence="4">
        <text>a 2'-deoxyribonucleoside 5'-triphosphate + H2O = a 2'-deoxyribonucleoside 5'-phosphate + diphosphate + H(+)</text>
        <dbReference type="Rhea" id="RHEA:44644"/>
        <dbReference type="ChEBI" id="CHEBI:15377"/>
        <dbReference type="ChEBI" id="CHEBI:15378"/>
        <dbReference type="ChEBI" id="CHEBI:33019"/>
        <dbReference type="ChEBI" id="CHEBI:61560"/>
        <dbReference type="ChEBI" id="CHEBI:65317"/>
        <dbReference type="EC" id="3.6.1.9"/>
    </reaction>
</comment>
<dbReference type="PANTHER" id="PTHR43213:SF5">
    <property type="entry name" value="BIFUNCTIONAL DTTP_UTP PYROPHOSPHATASE_METHYLTRANSFERASE PROTEIN-RELATED"/>
    <property type="match status" value="1"/>
</dbReference>
<dbReference type="NCBIfam" id="TIGR00172">
    <property type="entry name" value="maf"/>
    <property type="match status" value="1"/>
</dbReference>
<dbReference type="CDD" id="cd00555">
    <property type="entry name" value="Maf"/>
    <property type="match status" value="1"/>
</dbReference>
<name>A0A423PW02_9GAMM</name>